<reference evidence="1" key="1">
    <citation type="journal article" date="2021" name="Proc. Natl. Acad. Sci. U.S.A.">
        <title>A Catalog of Tens of Thousands of Viruses from Human Metagenomes Reveals Hidden Associations with Chronic Diseases.</title>
        <authorList>
            <person name="Tisza M.J."/>
            <person name="Buck C.B."/>
        </authorList>
    </citation>
    <scope>NUCLEOTIDE SEQUENCE</scope>
    <source>
        <strain evidence="1">CtHip2</strain>
    </source>
</reference>
<organism evidence="1">
    <name type="scientific">Siphoviridae sp. ctHip2</name>
    <dbReference type="NCBI Taxonomy" id="2827830"/>
    <lineage>
        <taxon>Viruses</taxon>
        <taxon>Duplodnaviria</taxon>
        <taxon>Heunggongvirae</taxon>
        <taxon>Uroviricota</taxon>
        <taxon>Caudoviricetes</taxon>
    </lineage>
</organism>
<evidence type="ECO:0000313" key="1">
    <source>
        <dbReference type="EMBL" id="DAF42905.1"/>
    </source>
</evidence>
<name>A0A8S5RWC2_9CAUD</name>
<dbReference type="EMBL" id="BK032497">
    <property type="protein sequence ID" value="DAF42905.1"/>
    <property type="molecule type" value="Genomic_DNA"/>
</dbReference>
<proteinExistence type="predicted"/>
<protein>
    <submittedName>
        <fullName evidence="1">Uncharacterized protein</fullName>
    </submittedName>
</protein>
<sequence>MQSALAVVTQLFRASVKWRNDKKQYFTGDYQYFTGFFEYFWSFFEYFTGFFEYFWADFSISLLSILPDF</sequence>
<accession>A0A8S5RWC2</accession>